<dbReference type="Proteomes" id="UP000002555">
    <property type="component" value="Segment"/>
</dbReference>
<name>Q76Z48_9CAUD</name>
<dbReference type="OrthoDB" id="19342at10239"/>
<organism evidence="1 2">
    <name type="scientific">Aeromonas phage Aeh1</name>
    <dbReference type="NCBI Taxonomy" id="2880362"/>
    <lineage>
        <taxon>Viruses</taxon>
        <taxon>Duplodnaviria</taxon>
        <taxon>Heunggongvirae</taxon>
        <taxon>Uroviricota</taxon>
        <taxon>Caudoviricetes</taxon>
        <taxon>Pantevenvirales</taxon>
        <taxon>Straboviridae</taxon>
        <taxon>Cinqassovirus</taxon>
        <taxon>Cinqassovirus aeh1</taxon>
    </lineage>
</organism>
<protein>
    <submittedName>
        <fullName evidence="1">Uncharacterized protein</fullName>
    </submittedName>
</protein>
<proteinExistence type="predicted"/>
<evidence type="ECO:0000313" key="1">
    <source>
        <dbReference type="EMBL" id="AAQ17698.1"/>
    </source>
</evidence>
<sequence length="131" mass="14619">MKHDTIVVIPSRNKDGQGECLSFETMMKEKRAIGFIGAAERITKMKHIAIVDKGNKVFFADITHIELGVDYGKEKNTNDVQFGNVRHVPLSVLTAAGIDVNKGRCSIRYAELKTIVDSLKKEDTELLTLWG</sequence>
<dbReference type="KEGG" id="vg:2657957"/>
<gene>
    <name evidence="1" type="ORF">Aeh1ORF039c</name>
</gene>
<accession>Q76Z48</accession>
<keyword evidence="2" id="KW-1185">Reference proteome</keyword>
<dbReference type="EMBL" id="AY266303">
    <property type="protein sequence ID" value="AAQ17698.1"/>
    <property type="molecule type" value="Genomic_DNA"/>
</dbReference>
<reference evidence="1 2" key="1">
    <citation type="journal article" date="2001" name="J. Bacteriol.">
        <title>Phylogeny of the major head and tail genes of the wide-ranging T4-type bacteriophages.</title>
        <authorList>
            <person name="Tetart F."/>
            <person name="Desplats C."/>
            <person name="Kutateladze M."/>
            <person name="Monod C."/>
            <person name="Ackermann H.W."/>
            <person name="Krisch H.M."/>
        </authorList>
    </citation>
    <scope>NUCLEOTIDE SEQUENCE</scope>
</reference>
<evidence type="ECO:0000313" key="2">
    <source>
        <dbReference type="Proteomes" id="UP000002555"/>
    </source>
</evidence>
<dbReference type="RefSeq" id="NP_943921.1">
    <property type="nucleotide sequence ID" value="NC_005260.1"/>
</dbReference>